<dbReference type="Proteomes" id="UP001055172">
    <property type="component" value="Unassembled WGS sequence"/>
</dbReference>
<gene>
    <name evidence="1" type="ORF">ColLi_13096</name>
</gene>
<comment type="caution">
    <text evidence="1">The sequence shown here is derived from an EMBL/GenBank/DDBJ whole genome shotgun (WGS) entry which is preliminary data.</text>
</comment>
<reference evidence="1 2" key="1">
    <citation type="submission" date="2021-07" db="EMBL/GenBank/DDBJ databases">
        <title>Genome data of Colletotrichum spaethianum.</title>
        <authorList>
            <person name="Utami Y.D."/>
            <person name="Hiruma K."/>
        </authorList>
    </citation>
    <scope>NUCLEOTIDE SEQUENCE [LARGE SCALE GENOMIC DNA]</scope>
    <source>
        <strain evidence="1 2">MAFF 242679</strain>
    </source>
</reference>
<dbReference type="EMBL" id="BPPX01000051">
    <property type="protein sequence ID" value="GJC90258.1"/>
    <property type="molecule type" value="Genomic_DNA"/>
</dbReference>
<name>A0AA37GZK9_9PEZI</name>
<organism evidence="1 2">
    <name type="scientific">Colletotrichum liriopes</name>
    <dbReference type="NCBI Taxonomy" id="708192"/>
    <lineage>
        <taxon>Eukaryota</taxon>
        <taxon>Fungi</taxon>
        <taxon>Dikarya</taxon>
        <taxon>Ascomycota</taxon>
        <taxon>Pezizomycotina</taxon>
        <taxon>Sordariomycetes</taxon>
        <taxon>Hypocreomycetidae</taxon>
        <taxon>Glomerellales</taxon>
        <taxon>Glomerellaceae</taxon>
        <taxon>Colletotrichum</taxon>
        <taxon>Colletotrichum spaethianum species complex</taxon>
    </lineage>
</organism>
<evidence type="ECO:0000313" key="2">
    <source>
        <dbReference type="Proteomes" id="UP001055172"/>
    </source>
</evidence>
<accession>A0AA37GZK9</accession>
<evidence type="ECO:0000313" key="1">
    <source>
        <dbReference type="EMBL" id="GJC90258.1"/>
    </source>
</evidence>
<proteinExistence type="predicted"/>
<sequence length="322" mass="35730">MNHGRYQGQTHGCISDTLCPVGRDTHSLELLVQGAKWVCSNPAADNAPGGSAFCSQADLNQPEDLLLPLSSRAFGLVDEILESRGIDSSRLKFEYDAHRSRLRFKMPSVLHDYLCLRLGNLVCDKAAAMGPRPFVEQLCLPMKYTTIQGEPGTLIPDVGWSRQRLTNKWSRVVLELAYSQSAESLQDKVHDYILGTGGKVNACIAVKLPYAKTQYEALRDNLDRCIIGLWVRQANQAVCVMERPLTDADGCIDLYAADFGEEYGHGDDVVAADIEKHVGQRPIRFHSRAPIRILLSDILTILRDTIKIAIAERDESLPVRLG</sequence>
<keyword evidence="2" id="KW-1185">Reference proteome</keyword>
<dbReference type="AlphaFoldDB" id="A0AA37GZK9"/>
<protein>
    <submittedName>
        <fullName evidence="1">Uncharacterized protein</fullName>
    </submittedName>
</protein>